<dbReference type="InterPro" id="IPR036061">
    <property type="entry name" value="CheW-like_dom_sf"/>
</dbReference>
<sequence length="202" mass="21239">MSATARPPEGGAQLPRGVERSEEGSAVSAPGHAMSQGLSWLRFRVGGQIHALEAAPVRQVVLAPRLIALPSPERQPHCAGLMAWQGRPLLVLDLGTCLLRRSSLAGGDARFLVWTQAQQAGVLAVDGVEGLLRLSPATLTRHWAPARPGLPAPWNAIQGLLHAGEGAGDRPSASLPASADPIAVFDVAALWQACWAEAERSR</sequence>
<dbReference type="InterPro" id="IPR002545">
    <property type="entry name" value="CheW-lke_dom"/>
</dbReference>
<evidence type="ECO:0000313" key="3">
    <source>
        <dbReference type="EMBL" id="CUA96708.1"/>
    </source>
</evidence>
<dbReference type="SUPFAM" id="SSF50341">
    <property type="entry name" value="CheW-like"/>
    <property type="match status" value="1"/>
</dbReference>
<dbReference type="Gene3D" id="2.40.50.180">
    <property type="entry name" value="CheA-289, Domain 4"/>
    <property type="match status" value="1"/>
</dbReference>
<name>A0A0K6I0Y2_9BURK</name>
<dbReference type="AlphaFoldDB" id="A0A0K6I0Y2"/>
<dbReference type="Proteomes" id="UP000183649">
    <property type="component" value="Unassembled WGS sequence"/>
</dbReference>
<dbReference type="GO" id="GO:0006935">
    <property type="term" value="P:chemotaxis"/>
    <property type="evidence" value="ECO:0007669"/>
    <property type="project" value="InterPro"/>
</dbReference>
<feature type="domain" description="CheW-like" evidence="2">
    <location>
        <begin position="37"/>
        <end position="196"/>
    </location>
</feature>
<dbReference type="EMBL" id="CYHF01000004">
    <property type="protein sequence ID" value="CUA96708.1"/>
    <property type="molecule type" value="Genomic_DNA"/>
</dbReference>
<dbReference type="Pfam" id="PF01584">
    <property type="entry name" value="CheW"/>
    <property type="match status" value="1"/>
</dbReference>
<protein>
    <submittedName>
        <fullName evidence="3">CheW-like domain</fullName>
    </submittedName>
</protein>
<evidence type="ECO:0000259" key="2">
    <source>
        <dbReference type="PROSITE" id="PS50851"/>
    </source>
</evidence>
<organism evidence="3 4">
    <name type="scientific">Thiomonas bhubaneswarensis</name>
    <dbReference type="NCBI Taxonomy" id="339866"/>
    <lineage>
        <taxon>Bacteria</taxon>
        <taxon>Pseudomonadati</taxon>
        <taxon>Pseudomonadota</taxon>
        <taxon>Betaproteobacteria</taxon>
        <taxon>Burkholderiales</taxon>
        <taxon>Thiomonas</taxon>
    </lineage>
</organism>
<evidence type="ECO:0000313" key="4">
    <source>
        <dbReference type="Proteomes" id="UP000183649"/>
    </source>
</evidence>
<dbReference type="Gene3D" id="2.30.30.40">
    <property type="entry name" value="SH3 Domains"/>
    <property type="match status" value="1"/>
</dbReference>
<reference evidence="4" key="1">
    <citation type="submission" date="2015-08" db="EMBL/GenBank/DDBJ databases">
        <authorList>
            <person name="Varghese N."/>
        </authorList>
    </citation>
    <scope>NUCLEOTIDE SEQUENCE [LARGE SCALE GENOMIC DNA]</scope>
    <source>
        <strain evidence="4">DSM 18181</strain>
    </source>
</reference>
<dbReference type="GO" id="GO:0007165">
    <property type="term" value="P:signal transduction"/>
    <property type="evidence" value="ECO:0007669"/>
    <property type="project" value="InterPro"/>
</dbReference>
<dbReference type="STRING" id="339866.GCA_001418255_01481"/>
<dbReference type="PROSITE" id="PS50851">
    <property type="entry name" value="CHEW"/>
    <property type="match status" value="1"/>
</dbReference>
<keyword evidence="4" id="KW-1185">Reference proteome</keyword>
<gene>
    <name evidence="3" type="ORF">Ga0061069_104251</name>
</gene>
<proteinExistence type="predicted"/>
<evidence type="ECO:0000256" key="1">
    <source>
        <dbReference type="SAM" id="MobiDB-lite"/>
    </source>
</evidence>
<feature type="region of interest" description="Disordered" evidence="1">
    <location>
        <begin position="1"/>
        <end position="31"/>
    </location>
</feature>
<accession>A0A0K6I0Y2</accession>